<feature type="transmembrane region" description="Helical" evidence="1">
    <location>
        <begin position="7"/>
        <end position="23"/>
    </location>
</feature>
<dbReference type="GeneID" id="29777256"/>
<feature type="non-terminal residue" evidence="2">
    <location>
        <position position="26"/>
    </location>
</feature>
<gene>
    <name evidence="2" type="ORF">PGSY75_1207700</name>
</gene>
<evidence type="ECO:0000256" key="1">
    <source>
        <dbReference type="SAM" id="Phobius"/>
    </source>
</evidence>
<dbReference type="Proteomes" id="UP000076004">
    <property type="component" value="Chromosome 12"/>
</dbReference>
<comment type="caution">
    <text evidence="2">The sequence shown here is derived from an EMBL/GenBank/DDBJ whole genome shotgun (WGS) entry which is preliminary data.</text>
</comment>
<organism evidence="2 3">
    <name type="scientific">Plasmodium gaboni</name>
    <dbReference type="NCBI Taxonomy" id="647221"/>
    <lineage>
        <taxon>Eukaryota</taxon>
        <taxon>Sar</taxon>
        <taxon>Alveolata</taxon>
        <taxon>Apicomplexa</taxon>
        <taxon>Aconoidasida</taxon>
        <taxon>Haemosporida</taxon>
        <taxon>Plasmodiidae</taxon>
        <taxon>Plasmodium</taxon>
        <taxon>Plasmodium (Laverania)</taxon>
    </lineage>
</organism>
<accession>A0A151LG11</accession>
<keyword evidence="1" id="KW-0812">Transmembrane</keyword>
<dbReference type="KEGG" id="pgab:PGSY75_1207700"/>
<sequence>MLLRHNSFCIYIILVLCSVHRYLSDE</sequence>
<protein>
    <submittedName>
        <fullName evidence="2">Blood stage antigen 41-3</fullName>
    </submittedName>
</protein>
<evidence type="ECO:0000313" key="2">
    <source>
        <dbReference type="EMBL" id="KYN97894.1"/>
    </source>
</evidence>
<reference evidence="2 3" key="1">
    <citation type="journal article" date="2016" name="Nat. Commun.">
        <title>Genomes of cryptic chimpanzee Plasmodium species reveal key evolutionary events leading to human malaria.</title>
        <authorList>
            <person name="Sundararaman S.A."/>
            <person name="Plenderleith L.J."/>
            <person name="Liu W."/>
            <person name="Loy D.E."/>
            <person name="Learn G.H."/>
            <person name="Li Y."/>
            <person name="Shaw K.S."/>
            <person name="Ayouba A."/>
            <person name="Peeters M."/>
            <person name="Speede S."/>
            <person name="Shaw G.M."/>
            <person name="Bushman F.D."/>
            <person name="Brisson D."/>
            <person name="Rayner J.C."/>
            <person name="Sharp P.M."/>
            <person name="Hahn B.H."/>
        </authorList>
    </citation>
    <scope>NUCLEOTIDE SEQUENCE [LARGE SCALE GENOMIC DNA]</scope>
    <source>
        <strain evidence="2 3">SY75</strain>
    </source>
</reference>
<keyword evidence="1" id="KW-1133">Transmembrane helix</keyword>
<dbReference type="RefSeq" id="XP_018640533.1">
    <property type="nucleotide sequence ID" value="XM_018786667.1"/>
</dbReference>
<proteinExistence type="predicted"/>
<evidence type="ECO:0000313" key="3">
    <source>
        <dbReference type="Proteomes" id="UP000076004"/>
    </source>
</evidence>
<keyword evidence="1" id="KW-0472">Membrane</keyword>
<name>A0A151LG11_9APIC</name>
<dbReference type="AlphaFoldDB" id="A0A151LG11"/>
<dbReference type="VEuPathDB" id="PlasmoDB:PGSY75_1207700"/>
<dbReference type="EMBL" id="LVLB01000013">
    <property type="protein sequence ID" value="KYN97894.1"/>
    <property type="molecule type" value="Genomic_DNA"/>
</dbReference>